<gene>
    <name evidence="1" type="ORF">MCYG_03755</name>
</gene>
<dbReference type="OMA" id="MARYTTY"/>
<proteinExistence type="predicted"/>
<dbReference type="GO" id="GO:0006772">
    <property type="term" value="P:thiamine metabolic process"/>
    <property type="evidence" value="ECO:0007669"/>
    <property type="project" value="InterPro"/>
</dbReference>
<keyword evidence="2" id="KW-1185">Reference proteome</keyword>
<dbReference type="EMBL" id="DS995703">
    <property type="protein sequence ID" value="EEQ30936.1"/>
    <property type="molecule type" value="Genomic_DNA"/>
</dbReference>
<dbReference type="SUPFAM" id="SSF55154">
    <property type="entry name" value="CYTH-like phosphatases"/>
    <property type="match status" value="1"/>
</dbReference>
<evidence type="ECO:0000313" key="2">
    <source>
        <dbReference type="Proteomes" id="UP000002035"/>
    </source>
</evidence>
<dbReference type="STRING" id="554155.C5FJS5"/>
<accession>C5FJS5</accession>
<dbReference type="OrthoDB" id="442176at2759"/>
<dbReference type="RefSeq" id="XP_002848249.1">
    <property type="nucleotide sequence ID" value="XM_002848203.1"/>
</dbReference>
<dbReference type="GO" id="GO:0050333">
    <property type="term" value="F:thiamine triphosphate phosphatase activity"/>
    <property type="evidence" value="ECO:0007669"/>
    <property type="project" value="InterPro"/>
</dbReference>
<dbReference type="GO" id="GO:0042357">
    <property type="term" value="P:thiamine diphosphate metabolic process"/>
    <property type="evidence" value="ECO:0007669"/>
    <property type="project" value="TreeGrafter"/>
</dbReference>
<dbReference type="PANTHER" id="PTHR14586">
    <property type="entry name" value="THIAMINE-TRIPHOSPHATASE"/>
    <property type="match status" value="1"/>
</dbReference>
<sequence length="225" mass="26362">MRATAVLSLRSVIEVERKFCCGPKSKDIFRFNKGSPSFHQVENVGQSTFEDLYFDYRRQLSTNGVWVRRRNGIWQAKVRADHSNSTYINSRFEELSEPSEILRLVRRLVHGVKYLPTEKNGSDVREAGLEVMARYTTYRDTWKFDEGFEVVLDRTDFGHWVGEVELQREIEVAEEEMEALTQRQAISAEMDRDIQSFMERYRWAFPVGSPVGKLTAYFAKGRSHW</sequence>
<dbReference type="eggNOG" id="ENOG502S5G9">
    <property type="taxonomic scope" value="Eukaryota"/>
</dbReference>
<dbReference type="HOGENOM" id="CLU_057907_0_0_1"/>
<dbReference type="CDD" id="cd07758">
    <property type="entry name" value="ThTPase"/>
    <property type="match status" value="1"/>
</dbReference>
<protein>
    <recommendedName>
        <fullName evidence="3">Thiamine-triphosphatase</fullName>
    </recommendedName>
</protein>
<dbReference type="AlphaFoldDB" id="C5FJS5"/>
<dbReference type="Gene3D" id="2.40.320.10">
    <property type="entry name" value="Hypothetical Protein Pfu-838710-001"/>
    <property type="match status" value="1"/>
</dbReference>
<evidence type="ECO:0008006" key="3">
    <source>
        <dbReference type="Google" id="ProtNLM"/>
    </source>
</evidence>
<dbReference type="Proteomes" id="UP000002035">
    <property type="component" value="Unassembled WGS sequence"/>
</dbReference>
<name>C5FJS5_ARTOC</name>
<dbReference type="InterPro" id="IPR039582">
    <property type="entry name" value="THTPA"/>
</dbReference>
<dbReference type="InterPro" id="IPR033469">
    <property type="entry name" value="CYTH-like_dom_sf"/>
</dbReference>
<dbReference type="GeneID" id="9229573"/>
<dbReference type="VEuPathDB" id="FungiDB:MCYG_03755"/>
<dbReference type="InterPro" id="IPR012177">
    <property type="entry name" value="ThTPase_euk"/>
</dbReference>
<reference evidence="2" key="1">
    <citation type="journal article" date="2012" name="MBio">
        <title>Comparative genome analysis of Trichophyton rubrum and related dermatophytes reveals candidate genes involved in infection.</title>
        <authorList>
            <person name="Martinez D.A."/>
            <person name="Oliver B.G."/>
            <person name="Graeser Y."/>
            <person name="Goldberg J.M."/>
            <person name="Li W."/>
            <person name="Martinez-Rossi N.M."/>
            <person name="Monod M."/>
            <person name="Shelest E."/>
            <person name="Barton R.C."/>
            <person name="Birch E."/>
            <person name="Brakhage A.A."/>
            <person name="Chen Z."/>
            <person name="Gurr S.J."/>
            <person name="Heiman D."/>
            <person name="Heitman J."/>
            <person name="Kosti I."/>
            <person name="Rossi A."/>
            <person name="Saif S."/>
            <person name="Samalova M."/>
            <person name="Saunders C.W."/>
            <person name="Shea T."/>
            <person name="Summerbell R.C."/>
            <person name="Xu J."/>
            <person name="Young S."/>
            <person name="Zeng Q."/>
            <person name="Birren B.W."/>
            <person name="Cuomo C.A."/>
            <person name="White T.C."/>
        </authorList>
    </citation>
    <scope>NUCLEOTIDE SEQUENCE [LARGE SCALE GENOMIC DNA]</scope>
    <source>
        <strain evidence="2">ATCC MYA-4605 / CBS 113480</strain>
    </source>
</reference>
<evidence type="ECO:0000313" key="1">
    <source>
        <dbReference type="EMBL" id="EEQ30936.1"/>
    </source>
</evidence>
<dbReference type="GO" id="GO:0000287">
    <property type="term" value="F:magnesium ion binding"/>
    <property type="evidence" value="ECO:0007669"/>
    <property type="project" value="TreeGrafter"/>
</dbReference>
<organism evidence="1 2">
    <name type="scientific">Arthroderma otae (strain ATCC MYA-4605 / CBS 113480)</name>
    <name type="common">Microsporum canis</name>
    <dbReference type="NCBI Taxonomy" id="554155"/>
    <lineage>
        <taxon>Eukaryota</taxon>
        <taxon>Fungi</taxon>
        <taxon>Dikarya</taxon>
        <taxon>Ascomycota</taxon>
        <taxon>Pezizomycotina</taxon>
        <taxon>Eurotiomycetes</taxon>
        <taxon>Eurotiomycetidae</taxon>
        <taxon>Onygenales</taxon>
        <taxon>Arthrodermataceae</taxon>
        <taxon>Microsporum</taxon>
    </lineage>
</organism>
<dbReference type="PANTHER" id="PTHR14586:SF1">
    <property type="entry name" value="THIAMINE-TRIPHOSPHATASE"/>
    <property type="match status" value="1"/>
</dbReference>